<dbReference type="Pfam" id="PF01379">
    <property type="entry name" value="Porphobil_deam"/>
    <property type="match status" value="1"/>
</dbReference>
<dbReference type="SUPFAM" id="SSF53850">
    <property type="entry name" value="Periplasmic binding protein-like II"/>
    <property type="match status" value="1"/>
</dbReference>
<comment type="caution">
    <text evidence="2">The sequence shown here is derived from an EMBL/GenBank/DDBJ whole genome shotgun (WGS) entry which is preliminary data.</text>
</comment>
<dbReference type="GO" id="GO:0033014">
    <property type="term" value="P:tetrapyrrole biosynthetic process"/>
    <property type="evidence" value="ECO:0007669"/>
    <property type="project" value="InterPro"/>
</dbReference>
<protein>
    <recommendedName>
        <fullName evidence="1">Porphobilinogen deaminase N-terminal domain-containing protein</fullName>
    </recommendedName>
</protein>
<keyword evidence="3" id="KW-1185">Reference proteome</keyword>
<name>A0A9Q1HI29_HOLLE</name>
<proteinExistence type="predicted"/>
<dbReference type="EMBL" id="JAIZAY010000002">
    <property type="protein sequence ID" value="KAJ8047459.1"/>
    <property type="molecule type" value="Genomic_DNA"/>
</dbReference>
<sequence>MAESTNLQEVRVGSRKSELAMIQTNGVIEKLKQKFPDVTFEVVELHPQALAGAIILL</sequence>
<evidence type="ECO:0000313" key="2">
    <source>
        <dbReference type="EMBL" id="KAJ8047459.1"/>
    </source>
</evidence>
<dbReference type="InterPro" id="IPR022417">
    <property type="entry name" value="Porphobilin_deaminase_N"/>
</dbReference>
<dbReference type="OrthoDB" id="564646at2759"/>
<dbReference type="Gene3D" id="3.40.190.10">
    <property type="entry name" value="Periplasmic binding protein-like II"/>
    <property type="match status" value="1"/>
</dbReference>
<dbReference type="AlphaFoldDB" id="A0A9Q1HI29"/>
<dbReference type="Proteomes" id="UP001152320">
    <property type="component" value="Chromosome 2"/>
</dbReference>
<dbReference type="GO" id="GO:0004418">
    <property type="term" value="F:hydroxymethylbilane synthase activity"/>
    <property type="evidence" value="ECO:0007669"/>
    <property type="project" value="InterPro"/>
</dbReference>
<gene>
    <name evidence="2" type="ORF">HOLleu_06459</name>
</gene>
<reference evidence="2" key="1">
    <citation type="submission" date="2021-10" db="EMBL/GenBank/DDBJ databases">
        <title>Tropical sea cucumber genome reveals ecological adaptation and Cuvierian tubules defense mechanism.</title>
        <authorList>
            <person name="Chen T."/>
        </authorList>
    </citation>
    <scope>NUCLEOTIDE SEQUENCE</scope>
    <source>
        <strain evidence="2">Nanhai2018</strain>
        <tissue evidence="2">Muscle</tissue>
    </source>
</reference>
<organism evidence="2 3">
    <name type="scientific">Holothuria leucospilota</name>
    <name type="common">Black long sea cucumber</name>
    <name type="synonym">Mertensiothuria leucospilota</name>
    <dbReference type="NCBI Taxonomy" id="206669"/>
    <lineage>
        <taxon>Eukaryota</taxon>
        <taxon>Metazoa</taxon>
        <taxon>Echinodermata</taxon>
        <taxon>Eleutherozoa</taxon>
        <taxon>Echinozoa</taxon>
        <taxon>Holothuroidea</taxon>
        <taxon>Aspidochirotacea</taxon>
        <taxon>Aspidochirotida</taxon>
        <taxon>Holothuriidae</taxon>
        <taxon>Holothuria</taxon>
    </lineage>
</organism>
<evidence type="ECO:0000313" key="3">
    <source>
        <dbReference type="Proteomes" id="UP001152320"/>
    </source>
</evidence>
<feature type="domain" description="Porphobilinogen deaminase N-terminal" evidence="1">
    <location>
        <begin position="10"/>
        <end position="46"/>
    </location>
</feature>
<accession>A0A9Q1HI29</accession>
<evidence type="ECO:0000259" key="1">
    <source>
        <dbReference type="Pfam" id="PF01379"/>
    </source>
</evidence>